<reference evidence="2 3" key="1">
    <citation type="submission" date="2023-02" db="EMBL/GenBank/DDBJ databases">
        <title>Genome sequence of Mucilaginibacter jinjuensis strain KACC 16571.</title>
        <authorList>
            <person name="Kim S."/>
            <person name="Heo J."/>
            <person name="Kwon S.-W."/>
        </authorList>
    </citation>
    <scope>NUCLEOTIDE SEQUENCE [LARGE SCALE GENOMIC DNA]</scope>
    <source>
        <strain evidence="2 3">KACC 16571</strain>
    </source>
</reference>
<feature type="chain" id="PRO_5047194888" evidence="1">
    <location>
        <begin position="20"/>
        <end position="267"/>
    </location>
</feature>
<dbReference type="RefSeq" id="WP_273629055.1">
    <property type="nucleotide sequence ID" value="NZ_CP117167.1"/>
</dbReference>
<name>A0ABY7T345_9SPHI</name>
<dbReference type="Proteomes" id="UP001216139">
    <property type="component" value="Chromosome"/>
</dbReference>
<gene>
    <name evidence="2" type="ORF">PQO05_19190</name>
</gene>
<keyword evidence="1" id="KW-0732">Signal</keyword>
<proteinExistence type="predicted"/>
<feature type="signal peptide" evidence="1">
    <location>
        <begin position="1"/>
        <end position="19"/>
    </location>
</feature>
<dbReference type="PROSITE" id="PS51257">
    <property type="entry name" value="PROKAR_LIPOPROTEIN"/>
    <property type="match status" value="1"/>
</dbReference>
<evidence type="ECO:0000313" key="2">
    <source>
        <dbReference type="EMBL" id="WCT10865.1"/>
    </source>
</evidence>
<accession>A0ABY7T345</accession>
<keyword evidence="3" id="KW-1185">Reference proteome</keyword>
<evidence type="ECO:0000256" key="1">
    <source>
        <dbReference type="SAM" id="SignalP"/>
    </source>
</evidence>
<sequence>MEIKIHQMFFTLMILGVLAFSSCTKTSVDTAISNKPVVVGYLIPGQPISVKIYQQKQLTDTATYGAAIKGLALTLSDGSKTVSLTESAAGTYTYADNTFLVTGKTYTLQFSYLNTQVSAQTVMPEKPQNYTATKTTINLPTGTSSSISDSVATTFRWSNPDSVYHVIAFKNDDTAPFQVNSRGNPPVNFTVNVNKTIEYQMLYRSFNYIGIYRAILLSVDKEYINLLNNQSGSSSQNLANIPTNVNNGLGIFTAMQADTIKLTLTQY</sequence>
<evidence type="ECO:0000313" key="3">
    <source>
        <dbReference type="Proteomes" id="UP001216139"/>
    </source>
</evidence>
<protein>
    <submittedName>
        <fullName evidence="2">DUF4249 family protein</fullName>
    </submittedName>
</protein>
<dbReference type="EMBL" id="CP117167">
    <property type="protein sequence ID" value="WCT10865.1"/>
    <property type="molecule type" value="Genomic_DNA"/>
</dbReference>
<organism evidence="2 3">
    <name type="scientific">Mucilaginibacter jinjuensis</name>
    <dbReference type="NCBI Taxonomy" id="1176721"/>
    <lineage>
        <taxon>Bacteria</taxon>
        <taxon>Pseudomonadati</taxon>
        <taxon>Bacteroidota</taxon>
        <taxon>Sphingobacteriia</taxon>
        <taxon>Sphingobacteriales</taxon>
        <taxon>Sphingobacteriaceae</taxon>
        <taxon>Mucilaginibacter</taxon>
    </lineage>
</organism>